<accession>A0A395NDE8</accession>
<organism evidence="2 3">
    <name type="scientific">Trichoderma arundinaceum</name>
    <dbReference type="NCBI Taxonomy" id="490622"/>
    <lineage>
        <taxon>Eukaryota</taxon>
        <taxon>Fungi</taxon>
        <taxon>Dikarya</taxon>
        <taxon>Ascomycota</taxon>
        <taxon>Pezizomycotina</taxon>
        <taxon>Sordariomycetes</taxon>
        <taxon>Hypocreomycetidae</taxon>
        <taxon>Hypocreales</taxon>
        <taxon>Hypocreaceae</taxon>
        <taxon>Trichoderma</taxon>
    </lineage>
</organism>
<proteinExistence type="predicted"/>
<reference evidence="2 3" key="1">
    <citation type="journal article" date="2018" name="PLoS Pathog.">
        <title>Evolution of structural diversity of trichothecenes, a family of toxins produced by plant pathogenic and entomopathogenic fungi.</title>
        <authorList>
            <person name="Proctor R.H."/>
            <person name="McCormick S.P."/>
            <person name="Kim H.S."/>
            <person name="Cardoza R.E."/>
            <person name="Stanley A.M."/>
            <person name="Lindo L."/>
            <person name="Kelly A."/>
            <person name="Brown D.W."/>
            <person name="Lee T."/>
            <person name="Vaughan M.M."/>
            <person name="Alexander N.J."/>
            <person name="Busman M."/>
            <person name="Gutierrez S."/>
        </authorList>
    </citation>
    <scope>NUCLEOTIDE SEQUENCE [LARGE SCALE GENOMIC DNA]</scope>
    <source>
        <strain evidence="2 3">IBT 40837</strain>
    </source>
</reference>
<feature type="coiled-coil region" evidence="1">
    <location>
        <begin position="85"/>
        <end position="196"/>
    </location>
</feature>
<evidence type="ECO:0000256" key="1">
    <source>
        <dbReference type="SAM" id="Coils"/>
    </source>
</evidence>
<dbReference type="Proteomes" id="UP000266272">
    <property type="component" value="Unassembled WGS sequence"/>
</dbReference>
<dbReference type="EMBL" id="PXOA01000568">
    <property type="protein sequence ID" value="RFU74128.1"/>
    <property type="molecule type" value="Genomic_DNA"/>
</dbReference>
<sequence length="207" mass="23206">MLGSSSRPPNVATESIMTVKVNDPPALSMEVTPQMDDKAAKPTMELGPIPNIYNNVRSKVEETSTRLPYEMGEVEKPRDAGLHGIDRLVQDLLASQKNLEDERRKVAELDAEITRLKEKVAILLHEAQEGGQKRGTEEARVQELERMSALHDEDANELRRLLAFHKTNGERVSRQLRDLQATNKDLQASLKVAEMALEMKQASLLSE</sequence>
<evidence type="ECO:0000313" key="2">
    <source>
        <dbReference type="EMBL" id="RFU74128.1"/>
    </source>
</evidence>
<comment type="caution">
    <text evidence="2">The sequence shown here is derived from an EMBL/GenBank/DDBJ whole genome shotgun (WGS) entry which is preliminary data.</text>
</comment>
<name>A0A395NDE8_TRIAR</name>
<dbReference type="AlphaFoldDB" id="A0A395NDE8"/>
<dbReference type="OrthoDB" id="5138316at2759"/>
<keyword evidence="1" id="KW-0175">Coiled coil</keyword>
<gene>
    <name evidence="2" type="ORF">TARUN_8128</name>
</gene>
<keyword evidence="3" id="KW-1185">Reference proteome</keyword>
<protein>
    <submittedName>
        <fullName evidence="2">Uncharacterized protein</fullName>
    </submittedName>
</protein>
<evidence type="ECO:0000313" key="3">
    <source>
        <dbReference type="Proteomes" id="UP000266272"/>
    </source>
</evidence>